<feature type="compositionally biased region" description="Acidic residues" evidence="3">
    <location>
        <begin position="470"/>
        <end position="501"/>
    </location>
</feature>
<dbReference type="EMBL" id="CAJOBA010001975">
    <property type="protein sequence ID" value="CAF3623546.1"/>
    <property type="molecule type" value="Genomic_DNA"/>
</dbReference>
<dbReference type="Pfam" id="PF00134">
    <property type="entry name" value="Cyclin_N"/>
    <property type="match status" value="1"/>
</dbReference>
<reference evidence="6" key="1">
    <citation type="submission" date="2021-02" db="EMBL/GenBank/DDBJ databases">
        <authorList>
            <person name="Nowell W R."/>
        </authorList>
    </citation>
    <scope>NUCLEOTIDE SEQUENCE</scope>
</reference>
<dbReference type="Gene3D" id="1.10.472.10">
    <property type="entry name" value="Cyclin-like"/>
    <property type="match status" value="2"/>
</dbReference>
<feature type="compositionally biased region" description="Acidic residues" evidence="3">
    <location>
        <begin position="411"/>
        <end position="426"/>
    </location>
</feature>
<dbReference type="SUPFAM" id="SSF47954">
    <property type="entry name" value="Cyclin-like"/>
    <property type="match status" value="2"/>
</dbReference>
<dbReference type="InterPro" id="IPR013763">
    <property type="entry name" value="Cyclin-like_dom"/>
</dbReference>
<dbReference type="Pfam" id="PF02984">
    <property type="entry name" value="Cyclin_C"/>
    <property type="match status" value="1"/>
</dbReference>
<feature type="domain" description="Cyclin-like" evidence="4">
    <location>
        <begin position="826"/>
        <end position="908"/>
    </location>
</feature>
<dbReference type="Proteomes" id="UP000677228">
    <property type="component" value="Unassembled WGS sequence"/>
</dbReference>
<evidence type="ECO:0000313" key="7">
    <source>
        <dbReference type="Proteomes" id="UP000682733"/>
    </source>
</evidence>
<feature type="domain" description="Cyclin-like" evidence="4">
    <location>
        <begin position="726"/>
        <end position="814"/>
    </location>
</feature>
<dbReference type="AlphaFoldDB" id="A0A8S2HBA8"/>
<feature type="compositionally biased region" description="Polar residues" evidence="3">
    <location>
        <begin position="7"/>
        <end position="20"/>
    </location>
</feature>
<feature type="region of interest" description="Disordered" evidence="3">
    <location>
        <begin position="547"/>
        <end position="569"/>
    </location>
</feature>
<organism evidence="6 7">
    <name type="scientific">Didymodactylos carnosus</name>
    <dbReference type="NCBI Taxonomy" id="1234261"/>
    <lineage>
        <taxon>Eukaryota</taxon>
        <taxon>Metazoa</taxon>
        <taxon>Spiralia</taxon>
        <taxon>Gnathifera</taxon>
        <taxon>Rotifera</taxon>
        <taxon>Eurotatoria</taxon>
        <taxon>Bdelloidea</taxon>
        <taxon>Philodinida</taxon>
        <taxon>Philodinidae</taxon>
        <taxon>Didymodactylos</taxon>
    </lineage>
</organism>
<evidence type="ECO:0000313" key="6">
    <source>
        <dbReference type="EMBL" id="CAF3623546.1"/>
    </source>
</evidence>
<dbReference type="EMBL" id="CAJNOK010001975">
    <property type="protein sequence ID" value="CAF0838636.1"/>
    <property type="molecule type" value="Genomic_DNA"/>
</dbReference>
<feature type="region of interest" description="Disordered" evidence="3">
    <location>
        <begin position="1"/>
        <end position="44"/>
    </location>
</feature>
<gene>
    <name evidence="5" type="ORF">OVA965_LOCUS6526</name>
    <name evidence="6" type="ORF">TMI583_LOCUS6522</name>
</gene>
<dbReference type="InterPro" id="IPR036915">
    <property type="entry name" value="Cyclin-like_sf"/>
</dbReference>
<evidence type="ECO:0000256" key="1">
    <source>
        <dbReference type="ARBA" id="ARBA00023127"/>
    </source>
</evidence>
<dbReference type="InterPro" id="IPR039361">
    <property type="entry name" value="Cyclin"/>
</dbReference>
<feature type="region of interest" description="Disordered" evidence="3">
    <location>
        <begin position="95"/>
        <end position="130"/>
    </location>
</feature>
<feature type="compositionally biased region" description="Acidic residues" evidence="3">
    <location>
        <begin position="258"/>
        <end position="274"/>
    </location>
</feature>
<accession>A0A8S2HBA8</accession>
<dbReference type="SMART" id="SM00385">
    <property type="entry name" value="CYCLIN"/>
    <property type="match status" value="2"/>
</dbReference>
<proteinExistence type="inferred from homology"/>
<feature type="compositionally biased region" description="Acidic residues" evidence="3">
    <location>
        <begin position="434"/>
        <end position="459"/>
    </location>
</feature>
<sequence>MKRRAAQLSSPSPVTPSHSYNLRRKAGVHLSKNDSASPAHPVAVTHKKLRKKLITSDDESTNNVSSNFAQMSINDDREEHTNYNLRIRISNKRSSLAASDLSDNTDKIKKKKQNVQHTPSLHHEEEENEEIDELNFSTDHAATTPNTNKTRIRSEFKAPKKTAHQQQSLRERLSRTWINRHLVTHSSKVQPSISSTIKKSTINNNKTKSQQQQYQEEFDEEFSDDGSNSDQDNEQQKNSESGSEESENEGDRTWCSSSEEETNLNQSQDEENDDDNTRSSFHSTKSSGSSTKSSSRQQHGERYNSTFQTPICDNLAKKRSDLYRKNEHMPKNRTRLRQRKERHPSLINSNEVDTKGIQKRYCLRQRILKERSLRINNSINHADDDQNRNRIKKQKTKISAELKQRKSTVSDENEPQTSGEEEENENDDTHSLNEEEDDFDLDEIDEEDLEDEGSEEDAVESGSDQQSGSEYEENESNQSNEEDDQEELSDVNEEENEESETEQQQQKKIIPIQIKKKINKVQEMDVHKMSPITEEQYHLPRGIISTIKKPRPPVKTPQLMPTRKQDRNNNDMKFFQKNKIFSEAKKSYYSFVTPKPSNHVDLDDLINRTRIRPLALQQAQQTNLMPEPTGSDGHHSQALDLINYLLQLEQTLATNATTQAATVQQKTKKTTTIIKRKVIQSVISPSSSFTVGIINKQATLLTSQSSCDGSSLLKFLHSDLRREQISELITVHLSSRLVLNTLFLAVNLYDRAVLTGKISTKYYQRNQNPTLLLTCLLIAGKFEEVEWPTIHSLVEDRPGITSDDLKSLEIKLLNSLDFDIGLTVLDFLYRYCETIPLTSAQLRLIFFTLLCLLIENDIYVNYKQSYIAACTFTLVRLLIDDKPWPLKLAKRTKYERCHVNYGMKKIAECLLKINYSTSNIHRQLMKKYQRPAQQLKKLKKKLKEIIQEDDE</sequence>
<feature type="compositionally biased region" description="Basic residues" evidence="3">
    <location>
        <begin position="331"/>
        <end position="342"/>
    </location>
</feature>
<dbReference type="Proteomes" id="UP000682733">
    <property type="component" value="Unassembled WGS sequence"/>
</dbReference>
<protein>
    <recommendedName>
        <fullName evidence="4">Cyclin-like domain-containing protein</fullName>
    </recommendedName>
</protein>
<comment type="caution">
    <text evidence="6">The sequence shown here is derived from an EMBL/GenBank/DDBJ whole genome shotgun (WGS) entry which is preliminary data.</text>
</comment>
<evidence type="ECO:0000256" key="2">
    <source>
        <dbReference type="RuleBase" id="RU000383"/>
    </source>
</evidence>
<feature type="region of interest" description="Disordered" evidence="3">
    <location>
        <begin position="186"/>
        <end position="311"/>
    </location>
</feature>
<evidence type="ECO:0000313" key="5">
    <source>
        <dbReference type="EMBL" id="CAF0838636.1"/>
    </source>
</evidence>
<feature type="compositionally biased region" description="Low complexity" evidence="3">
    <location>
        <begin position="192"/>
        <end position="215"/>
    </location>
</feature>
<dbReference type="InterPro" id="IPR006671">
    <property type="entry name" value="Cyclin_N"/>
</dbReference>
<evidence type="ECO:0000256" key="3">
    <source>
        <dbReference type="SAM" id="MobiDB-lite"/>
    </source>
</evidence>
<feature type="compositionally biased region" description="Low complexity" evidence="3">
    <location>
        <begin position="278"/>
        <end position="297"/>
    </location>
</feature>
<feature type="region of interest" description="Disordered" evidence="3">
    <location>
        <begin position="379"/>
        <end position="508"/>
    </location>
</feature>
<keyword evidence="1 2" id="KW-0195">Cyclin</keyword>
<dbReference type="PANTHER" id="PTHR10177">
    <property type="entry name" value="CYCLINS"/>
    <property type="match status" value="1"/>
</dbReference>
<comment type="similarity">
    <text evidence="2">Belongs to the cyclin family.</text>
</comment>
<feature type="region of interest" description="Disordered" evidence="3">
    <location>
        <begin position="323"/>
        <end position="344"/>
    </location>
</feature>
<name>A0A8S2HBA8_9BILA</name>
<dbReference type="InterPro" id="IPR004367">
    <property type="entry name" value="Cyclin_C-dom"/>
</dbReference>
<evidence type="ECO:0000259" key="4">
    <source>
        <dbReference type="SMART" id="SM00385"/>
    </source>
</evidence>